<dbReference type="EMBL" id="LSBI01000027">
    <property type="protein sequence ID" value="OAQ63938.1"/>
    <property type="molecule type" value="Genomic_DNA"/>
</dbReference>
<dbReference type="Proteomes" id="UP000078340">
    <property type="component" value="Unassembled WGS sequence"/>
</dbReference>
<reference evidence="1 2" key="1">
    <citation type="submission" date="2016-02" db="EMBL/GenBank/DDBJ databases">
        <title>Biosynthesis of antibiotic leucinostatins and their inhibition on Phytophthora in bio-control Purpureocillium lilacinum.</title>
        <authorList>
            <person name="Wang G."/>
            <person name="Liu Z."/>
            <person name="Lin R."/>
            <person name="Li E."/>
            <person name="Mao Z."/>
            <person name="Ling J."/>
            <person name="Yin W."/>
            <person name="Xie B."/>
        </authorList>
    </citation>
    <scope>NUCLEOTIDE SEQUENCE [LARGE SCALE GENOMIC DNA]</scope>
    <source>
        <strain evidence="1">PLFJ-1</strain>
    </source>
</reference>
<dbReference type="AlphaFoldDB" id="A0A179FF21"/>
<name>A0A179FF21_PURLI</name>
<gene>
    <name evidence="1" type="ORF">VFPFJ_11302</name>
</gene>
<evidence type="ECO:0000313" key="2">
    <source>
        <dbReference type="Proteomes" id="UP000078340"/>
    </source>
</evidence>
<evidence type="ECO:0000313" key="1">
    <source>
        <dbReference type="EMBL" id="OAQ63938.1"/>
    </source>
</evidence>
<organism evidence="1 2">
    <name type="scientific">Purpureocillium lilacinum</name>
    <name type="common">Paecilomyces lilacinus</name>
    <dbReference type="NCBI Taxonomy" id="33203"/>
    <lineage>
        <taxon>Eukaryota</taxon>
        <taxon>Fungi</taxon>
        <taxon>Dikarya</taxon>
        <taxon>Ascomycota</taxon>
        <taxon>Pezizomycotina</taxon>
        <taxon>Sordariomycetes</taxon>
        <taxon>Hypocreomycetidae</taxon>
        <taxon>Hypocreales</taxon>
        <taxon>Ophiocordycipitaceae</taxon>
        <taxon>Purpureocillium</taxon>
    </lineage>
</organism>
<comment type="caution">
    <text evidence="1">The sequence shown here is derived from an EMBL/GenBank/DDBJ whole genome shotgun (WGS) entry which is preliminary data.</text>
</comment>
<sequence length="76" mass="8526">MRRCRTTQLALPHELHITPPATFLKSQIHRAGASPYCWGSRWGKGPPQGLTGEVALWAERVTVFPCRNGWKASRKA</sequence>
<protein>
    <submittedName>
        <fullName evidence="1">Uncharacterized protein</fullName>
    </submittedName>
</protein>
<proteinExistence type="predicted"/>
<accession>A0A179FF21</accession>